<accession>D8TND4</accession>
<feature type="domain" description="SET" evidence="3">
    <location>
        <begin position="38"/>
        <end position="240"/>
    </location>
</feature>
<dbReference type="Pfam" id="PF00856">
    <property type="entry name" value="SET"/>
    <property type="match status" value="1"/>
</dbReference>
<dbReference type="GO" id="GO:0016279">
    <property type="term" value="F:protein-lysine N-methyltransferase activity"/>
    <property type="evidence" value="ECO:0007669"/>
    <property type="project" value="TreeGrafter"/>
</dbReference>
<evidence type="ECO:0000256" key="1">
    <source>
        <dbReference type="SAM" id="MobiDB-lite"/>
    </source>
</evidence>
<reference evidence="4 5" key="1">
    <citation type="journal article" date="2010" name="Science">
        <title>Genomic analysis of organismal complexity in the multicellular green alga Volvox carteri.</title>
        <authorList>
            <person name="Prochnik S.E."/>
            <person name="Umen J."/>
            <person name="Nedelcu A.M."/>
            <person name="Hallmann A."/>
            <person name="Miller S.M."/>
            <person name="Nishii I."/>
            <person name="Ferris P."/>
            <person name="Kuo A."/>
            <person name="Mitros T."/>
            <person name="Fritz-Laylin L.K."/>
            <person name="Hellsten U."/>
            <person name="Chapman J."/>
            <person name="Simakov O."/>
            <person name="Rensing S.A."/>
            <person name="Terry A."/>
            <person name="Pangilinan J."/>
            <person name="Kapitonov V."/>
            <person name="Jurka J."/>
            <person name="Salamov A."/>
            <person name="Shapiro H."/>
            <person name="Schmutz J."/>
            <person name="Grimwood J."/>
            <person name="Lindquist E."/>
            <person name="Lucas S."/>
            <person name="Grigoriev I.V."/>
            <person name="Schmitt R."/>
            <person name="Kirk D."/>
            <person name="Rokhsar D.S."/>
        </authorList>
    </citation>
    <scope>NUCLEOTIDE SEQUENCE [LARGE SCALE GENOMIC DNA]</scope>
    <source>
        <strain evidence="5">f. Nagariensis / Eve</strain>
    </source>
</reference>
<dbReference type="InterPro" id="IPR001214">
    <property type="entry name" value="SET_dom"/>
</dbReference>
<dbReference type="GeneID" id="9621096"/>
<dbReference type="Gene3D" id="3.90.1410.10">
    <property type="entry name" value="set domain protein methyltransferase, domain 1"/>
    <property type="match status" value="1"/>
</dbReference>
<feature type="signal peptide" evidence="2">
    <location>
        <begin position="1"/>
        <end position="18"/>
    </location>
</feature>
<feature type="region of interest" description="Disordered" evidence="1">
    <location>
        <begin position="270"/>
        <end position="290"/>
    </location>
</feature>
<name>D8TND4_VOLCA</name>
<organism evidence="5">
    <name type="scientific">Volvox carteri f. nagariensis</name>
    <dbReference type="NCBI Taxonomy" id="3068"/>
    <lineage>
        <taxon>Eukaryota</taxon>
        <taxon>Viridiplantae</taxon>
        <taxon>Chlorophyta</taxon>
        <taxon>core chlorophytes</taxon>
        <taxon>Chlorophyceae</taxon>
        <taxon>CS clade</taxon>
        <taxon>Chlamydomonadales</taxon>
        <taxon>Volvocaceae</taxon>
        <taxon>Volvox</taxon>
    </lineage>
</organism>
<evidence type="ECO:0000313" key="4">
    <source>
        <dbReference type="EMBL" id="EFJ50972.1"/>
    </source>
</evidence>
<dbReference type="PANTHER" id="PTHR13271">
    <property type="entry name" value="UNCHARACTERIZED PUTATIVE METHYLTRANSFERASE"/>
    <property type="match status" value="1"/>
</dbReference>
<evidence type="ECO:0000256" key="2">
    <source>
        <dbReference type="SAM" id="SignalP"/>
    </source>
</evidence>
<proteinExistence type="predicted"/>
<dbReference type="PROSITE" id="PS50280">
    <property type="entry name" value="SET"/>
    <property type="match status" value="1"/>
</dbReference>
<dbReference type="KEGG" id="vcn:VOLCADRAFT_103616"/>
<protein>
    <recommendedName>
        <fullName evidence="3">SET domain-containing protein</fullName>
    </recommendedName>
</protein>
<dbReference type="SUPFAM" id="SSF82199">
    <property type="entry name" value="SET domain"/>
    <property type="match status" value="1"/>
</dbReference>
<dbReference type="Proteomes" id="UP000001058">
    <property type="component" value="Unassembled WGS sequence"/>
</dbReference>
<dbReference type="InterPro" id="IPR046341">
    <property type="entry name" value="SET_dom_sf"/>
</dbReference>
<dbReference type="OrthoDB" id="524382at2759"/>
<dbReference type="AlphaFoldDB" id="D8TND4"/>
<gene>
    <name evidence="4" type="ORF">VOLCADRAFT_103616</name>
</gene>
<keyword evidence="2" id="KW-0732">Signal</keyword>
<dbReference type="PANTHER" id="PTHR13271:SF151">
    <property type="entry name" value="SET DOMAIN-CONTAINING PROTEIN 4"/>
    <property type="match status" value="1"/>
</dbReference>
<evidence type="ECO:0000313" key="5">
    <source>
        <dbReference type="Proteomes" id="UP000001058"/>
    </source>
</evidence>
<sequence length="358" mass="40745">MLHAYVLVALLICHQASSQPLDKIENLFKWVRDLGGEIHLEVKNNRHGVRGAFATKSFAENDVIAAIPSATIMNTGSFNESFAVPTLTVLRELKDPHSRFKPYVDMWPKPDELVNSCNMDLKYAPMWKSAYWEKNMRDWDLHLRALLAGELDADLEYTIKEMVGNAEVTLDDLKYACAISSTRYVSSLRRRRLLMAPIFDLANHWRNCSSSLSAYETGDFLYFMAGENINAGDEVCYSYGSLRDDYAVAHYGFLPDLEDPPRLALVDTPDYNPNKPYSHDEPPSEEPFDGTPAELRAEMERLQLIYNEIKATPDVLPPTPKGQDYVYDLLKALEERRLNALAYEIRRIAGLLNVKAEL</sequence>
<dbReference type="eggNOG" id="ENOG502SA51">
    <property type="taxonomic scope" value="Eukaryota"/>
</dbReference>
<dbReference type="InParanoid" id="D8TND4"/>
<dbReference type="CDD" id="cd10527">
    <property type="entry name" value="SET_LSMT"/>
    <property type="match status" value="1"/>
</dbReference>
<evidence type="ECO:0000259" key="3">
    <source>
        <dbReference type="PROSITE" id="PS50280"/>
    </source>
</evidence>
<dbReference type="RefSeq" id="XP_002947984.1">
    <property type="nucleotide sequence ID" value="XM_002947938.1"/>
</dbReference>
<dbReference type="InterPro" id="IPR050600">
    <property type="entry name" value="SETD3_SETD6_MTase"/>
</dbReference>
<dbReference type="EMBL" id="GL378329">
    <property type="protein sequence ID" value="EFJ50972.1"/>
    <property type="molecule type" value="Genomic_DNA"/>
</dbReference>
<feature type="chain" id="PRO_5003123733" description="SET domain-containing protein" evidence="2">
    <location>
        <begin position="19"/>
        <end position="358"/>
    </location>
</feature>
<keyword evidence="5" id="KW-1185">Reference proteome</keyword>